<protein>
    <submittedName>
        <fullName evidence="1">Uncharacterized protein</fullName>
    </submittedName>
</protein>
<dbReference type="Proteomes" id="UP001143910">
    <property type="component" value="Unassembled WGS sequence"/>
</dbReference>
<gene>
    <name evidence="1" type="ORF">NQ176_g1993</name>
</gene>
<organism evidence="1 2">
    <name type="scientific">Zarea fungicola</name>
    <dbReference type="NCBI Taxonomy" id="93591"/>
    <lineage>
        <taxon>Eukaryota</taxon>
        <taxon>Fungi</taxon>
        <taxon>Dikarya</taxon>
        <taxon>Ascomycota</taxon>
        <taxon>Pezizomycotina</taxon>
        <taxon>Sordariomycetes</taxon>
        <taxon>Hypocreomycetidae</taxon>
        <taxon>Hypocreales</taxon>
        <taxon>Cordycipitaceae</taxon>
        <taxon>Zarea</taxon>
    </lineage>
</organism>
<sequence length="502" mass="54131">MTDKVENGSPRQLSMFRLVIDQAHVSPEVLEFTYPGSGTLEDPYIVNFIPQDAGNPYNWSSGFRWLIAIIAGTATLATSFASTAFTGTLLELKADLDVSTELLTAGVSLFVLGFALGPLVWAPLSELYGRQIIFITTFATFTAFAAGCVGANNIGTLLVLRFLAGAFGSSALTNSGGVIADIFPPATRGLALAFFVLMPSMGPSLGPICGGFLGENQGWKWVSGLTAIFAAVVWIMGSLVIPETYSSVILRKRATKLSQRDGKVYTLKSEVSGRKPSLKTVLGTLYLLFGAFPIVYQMNRGWSEGIAALPWLGGIIGLLCALAFNLPMNKRYQSIAKKHGGIAPPEARLIPAMYASIALPVGLFWFAWTNQPSIHWLSSVAANVPFGCGLLVVFLSVTSYLIDSYMMFAASALAANTVLRSLFGAAFPLFTPYMYENLGIHWASSVPAFLSLICVPLPFVFYRYGAWIRSKCTYASQAEAVMAQARLERLRDASSAENDTEP</sequence>
<evidence type="ECO:0000313" key="1">
    <source>
        <dbReference type="EMBL" id="KAJ2981482.1"/>
    </source>
</evidence>
<name>A0ACC1NRD7_9HYPO</name>
<accession>A0ACC1NRD7</accession>
<dbReference type="EMBL" id="JANJQO010000128">
    <property type="protein sequence ID" value="KAJ2981482.1"/>
    <property type="molecule type" value="Genomic_DNA"/>
</dbReference>
<comment type="caution">
    <text evidence="1">The sequence shown here is derived from an EMBL/GenBank/DDBJ whole genome shotgun (WGS) entry which is preliminary data.</text>
</comment>
<keyword evidence="2" id="KW-1185">Reference proteome</keyword>
<evidence type="ECO:0000313" key="2">
    <source>
        <dbReference type="Proteomes" id="UP001143910"/>
    </source>
</evidence>
<proteinExistence type="predicted"/>
<reference evidence="1" key="1">
    <citation type="submission" date="2022-08" db="EMBL/GenBank/DDBJ databases">
        <title>Genome Sequence of Lecanicillium fungicola.</title>
        <authorList>
            <person name="Buettner E."/>
        </authorList>
    </citation>
    <scope>NUCLEOTIDE SEQUENCE</scope>
    <source>
        <strain evidence="1">Babe33</strain>
    </source>
</reference>